<protein>
    <recommendedName>
        <fullName evidence="1">Lcl C-terminal domain-containing protein</fullName>
    </recommendedName>
</protein>
<dbReference type="PANTHER" id="PTHR35812:SF1">
    <property type="entry name" value="LIPOPROTEIN"/>
    <property type="match status" value="1"/>
</dbReference>
<dbReference type="AlphaFoldDB" id="A0A7U3YLI5"/>
<gene>
    <name evidence="2" type="ordered locus">Despr_1453</name>
</gene>
<dbReference type="RefSeq" id="WP_015724149.1">
    <property type="nucleotide sequence ID" value="NC_014972.1"/>
</dbReference>
<dbReference type="InterPro" id="IPR011460">
    <property type="entry name" value="Lcl_C"/>
</dbReference>
<name>A0A7U3YLI5_DESPD</name>
<dbReference type="Pfam" id="PF07603">
    <property type="entry name" value="Lcl_C"/>
    <property type="match status" value="2"/>
</dbReference>
<evidence type="ECO:0000313" key="2">
    <source>
        <dbReference type="EMBL" id="ADW17608.1"/>
    </source>
</evidence>
<feature type="domain" description="Lcl C-terminal" evidence="1">
    <location>
        <begin position="83"/>
        <end position="199"/>
    </location>
</feature>
<sequence length="373" mass="41107">MSSSTPFSNRWFGCTCADSETGIPPISRANASNDMLHVLHTGQTRCYNASGQEIDCSGSGQDGEFLRGAPWPSPRFTVRGDVAVDQLTGLTWTLDATIGGFPCTWLEAFEQIDELNRQQYGGHGDWRLPNRNELRSLMSYQAKKPALPEDHPFVHPFLGWYWSSTTAAINPAYAWAVHLEGARMFYSRKDQASLFWPVRGTGNGLLPQTGQRRCFDVQGREMNGSGSGQDGALRLGAPWPIPRFSVAGEVVHDHLTNLWWAKHADLRGEPIAWQQALESVAAWKRERAGDGRQWRLPTINELASLVDCAACSPALPADHPFTGLEDGYWSSTTSFFETDWAWVLYLGKGACGVGYKPGKTFAVWPVGLAAGTP</sequence>
<dbReference type="KEGG" id="dpr:Despr_1453"/>
<reference evidence="2 3" key="1">
    <citation type="journal article" date="2011" name="Stand. Genomic Sci.">
        <title>Complete genome sequence of Desulfobulbus propionicus type strain (1pr3).</title>
        <authorList>
            <person name="Pagani I."/>
            <person name="Lapidus A."/>
            <person name="Nolan M."/>
            <person name="Lucas S."/>
            <person name="Hammon N."/>
            <person name="Deshpande S."/>
            <person name="Cheng J.F."/>
            <person name="Chertkov O."/>
            <person name="Davenport K."/>
            <person name="Tapia R."/>
            <person name="Han C."/>
            <person name="Goodwin L."/>
            <person name="Pitluck S."/>
            <person name="Liolios K."/>
            <person name="Mavromatis K."/>
            <person name="Ivanova N."/>
            <person name="Mikhailova N."/>
            <person name="Pati A."/>
            <person name="Chen A."/>
            <person name="Palaniappan K."/>
            <person name="Land M."/>
            <person name="Hauser L."/>
            <person name="Chang Y.J."/>
            <person name="Jeffries C.D."/>
            <person name="Detter J.C."/>
            <person name="Brambilla E."/>
            <person name="Kannan K.P."/>
            <person name="Djao O.D."/>
            <person name="Rohde M."/>
            <person name="Pukall R."/>
            <person name="Spring S."/>
            <person name="Goker M."/>
            <person name="Sikorski J."/>
            <person name="Woyke T."/>
            <person name="Bristow J."/>
            <person name="Eisen J.A."/>
            <person name="Markowitz V."/>
            <person name="Hugenholtz P."/>
            <person name="Kyrpides N.C."/>
            <person name="Klenk H.P."/>
        </authorList>
    </citation>
    <scope>NUCLEOTIDE SEQUENCE [LARGE SCALE GENOMIC DNA]</scope>
    <source>
        <strain evidence="3">ATCC 33891 / DSM 2032 / 1pr3</strain>
    </source>
</reference>
<dbReference type="Proteomes" id="UP000006365">
    <property type="component" value="Chromosome"/>
</dbReference>
<dbReference type="PANTHER" id="PTHR35812">
    <property type="entry name" value="LIPOPROTEIN"/>
    <property type="match status" value="1"/>
</dbReference>
<evidence type="ECO:0000259" key="1">
    <source>
        <dbReference type="Pfam" id="PF07603"/>
    </source>
</evidence>
<proteinExistence type="predicted"/>
<keyword evidence="3" id="KW-1185">Reference proteome</keyword>
<feature type="domain" description="Lcl C-terminal" evidence="1">
    <location>
        <begin position="250"/>
        <end position="366"/>
    </location>
</feature>
<evidence type="ECO:0000313" key="3">
    <source>
        <dbReference type="Proteomes" id="UP000006365"/>
    </source>
</evidence>
<organism evidence="2 3">
    <name type="scientific">Desulfobulbus propionicus (strain ATCC 33891 / DSM 2032 / VKM B-1956 / 1pr3)</name>
    <dbReference type="NCBI Taxonomy" id="577650"/>
    <lineage>
        <taxon>Bacteria</taxon>
        <taxon>Pseudomonadati</taxon>
        <taxon>Thermodesulfobacteriota</taxon>
        <taxon>Desulfobulbia</taxon>
        <taxon>Desulfobulbales</taxon>
        <taxon>Desulfobulbaceae</taxon>
        <taxon>Desulfobulbus</taxon>
    </lineage>
</organism>
<dbReference type="EMBL" id="CP002364">
    <property type="protein sequence ID" value="ADW17608.1"/>
    <property type="molecule type" value="Genomic_DNA"/>
</dbReference>
<accession>A0A7U3YLI5</accession>